<dbReference type="EMBL" id="JAEQNE010000005">
    <property type="protein sequence ID" value="MBL0393475.1"/>
    <property type="molecule type" value="Genomic_DNA"/>
</dbReference>
<proteinExistence type="predicted"/>
<sequence length="86" mass="9616">MTQALAANPFALMVDPDQVKQHVDSSEQLSKLSQRQCHPLDRAVIRCASAEIAAFDAKIDRTTIYLPPEEEKSAATVTRTYTRRVN</sequence>
<dbReference type="RefSeq" id="WP_201676137.1">
    <property type="nucleotide sequence ID" value="NZ_JAEQNE010000005.1"/>
</dbReference>
<evidence type="ECO:0000313" key="2">
    <source>
        <dbReference type="Proteomes" id="UP000599109"/>
    </source>
</evidence>
<keyword evidence="2" id="KW-1185">Reference proteome</keyword>
<dbReference type="Proteomes" id="UP000599109">
    <property type="component" value="Unassembled WGS sequence"/>
</dbReference>
<comment type="caution">
    <text evidence="1">The sequence shown here is derived from an EMBL/GenBank/DDBJ whole genome shotgun (WGS) entry which is preliminary data.</text>
</comment>
<reference evidence="1 2" key="1">
    <citation type="journal article" date="2017" name="Int. J. Syst. Evol. Microbiol.">
        <title>Ramlibacter monticola sp. nov., isolated from forest soil.</title>
        <authorList>
            <person name="Chaudhary D.K."/>
            <person name="Kim J."/>
        </authorList>
    </citation>
    <scope>NUCLEOTIDE SEQUENCE [LARGE SCALE GENOMIC DNA]</scope>
    <source>
        <strain evidence="1 2">KACC 19175</strain>
    </source>
</reference>
<gene>
    <name evidence="1" type="ORF">JJ685_20230</name>
</gene>
<name>A0A936Z4H1_9BURK</name>
<organism evidence="1 2">
    <name type="scientific">Ramlibacter monticola</name>
    <dbReference type="NCBI Taxonomy" id="1926872"/>
    <lineage>
        <taxon>Bacteria</taxon>
        <taxon>Pseudomonadati</taxon>
        <taxon>Pseudomonadota</taxon>
        <taxon>Betaproteobacteria</taxon>
        <taxon>Burkholderiales</taxon>
        <taxon>Comamonadaceae</taxon>
        <taxon>Ramlibacter</taxon>
    </lineage>
</organism>
<accession>A0A936Z4H1</accession>
<dbReference type="AlphaFoldDB" id="A0A936Z4H1"/>
<evidence type="ECO:0000313" key="1">
    <source>
        <dbReference type="EMBL" id="MBL0393475.1"/>
    </source>
</evidence>
<protein>
    <submittedName>
        <fullName evidence="1">Uncharacterized protein</fullName>
    </submittedName>
</protein>